<sequence>MSSSQERTFMTGGYFVPGIMLLTCDFVSYTVEDYQYFEGSVLDKSMLKPWILRKTK</sequence>
<evidence type="ECO:0000313" key="3">
    <source>
        <dbReference type="Proteomes" id="UP000800036"/>
    </source>
</evidence>
<evidence type="ECO:0000256" key="1">
    <source>
        <dbReference type="SAM" id="Phobius"/>
    </source>
</evidence>
<dbReference type="EMBL" id="ML976736">
    <property type="protein sequence ID" value="KAF1967151.1"/>
    <property type="molecule type" value="Genomic_DNA"/>
</dbReference>
<keyword evidence="3" id="KW-1185">Reference proteome</keyword>
<accession>A0A6A5UQD5</accession>
<organism evidence="2 3">
    <name type="scientific">Bimuria novae-zelandiae CBS 107.79</name>
    <dbReference type="NCBI Taxonomy" id="1447943"/>
    <lineage>
        <taxon>Eukaryota</taxon>
        <taxon>Fungi</taxon>
        <taxon>Dikarya</taxon>
        <taxon>Ascomycota</taxon>
        <taxon>Pezizomycotina</taxon>
        <taxon>Dothideomycetes</taxon>
        <taxon>Pleosporomycetidae</taxon>
        <taxon>Pleosporales</taxon>
        <taxon>Massarineae</taxon>
        <taxon>Didymosphaeriaceae</taxon>
        <taxon>Bimuria</taxon>
    </lineage>
</organism>
<proteinExistence type="predicted"/>
<feature type="transmembrane region" description="Helical" evidence="1">
    <location>
        <begin position="12"/>
        <end position="31"/>
    </location>
</feature>
<protein>
    <submittedName>
        <fullName evidence="2">Uncharacterized protein</fullName>
    </submittedName>
</protein>
<keyword evidence="1" id="KW-1133">Transmembrane helix</keyword>
<keyword evidence="1" id="KW-0472">Membrane</keyword>
<dbReference type="AlphaFoldDB" id="A0A6A5UQD5"/>
<keyword evidence="1" id="KW-0812">Transmembrane</keyword>
<gene>
    <name evidence="2" type="ORF">BU23DRAFT_559592</name>
</gene>
<reference evidence="2" key="1">
    <citation type="journal article" date="2020" name="Stud. Mycol.">
        <title>101 Dothideomycetes genomes: a test case for predicting lifestyles and emergence of pathogens.</title>
        <authorList>
            <person name="Haridas S."/>
            <person name="Albert R."/>
            <person name="Binder M."/>
            <person name="Bloem J."/>
            <person name="Labutti K."/>
            <person name="Salamov A."/>
            <person name="Andreopoulos B."/>
            <person name="Baker S."/>
            <person name="Barry K."/>
            <person name="Bills G."/>
            <person name="Bluhm B."/>
            <person name="Cannon C."/>
            <person name="Castanera R."/>
            <person name="Culley D."/>
            <person name="Daum C."/>
            <person name="Ezra D."/>
            <person name="Gonzalez J."/>
            <person name="Henrissat B."/>
            <person name="Kuo A."/>
            <person name="Liang C."/>
            <person name="Lipzen A."/>
            <person name="Lutzoni F."/>
            <person name="Magnuson J."/>
            <person name="Mondo S."/>
            <person name="Nolan M."/>
            <person name="Ohm R."/>
            <person name="Pangilinan J."/>
            <person name="Park H.-J."/>
            <person name="Ramirez L."/>
            <person name="Alfaro M."/>
            <person name="Sun H."/>
            <person name="Tritt A."/>
            <person name="Yoshinaga Y."/>
            <person name="Zwiers L.-H."/>
            <person name="Turgeon B."/>
            <person name="Goodwin S."/>
            <person name="Spatafora J."/>
            <person name="Crous P."/>
            <person name="Grigoriev I."/>
        </authorList>
    </citation>
    <scope>NUCLEOTIDE SEQUENCE</scope>
    <source>
        <strain evidence="2">CBS 107.79</strain>
    </source>
</reference>
<dbReference type="Proteomes" id="UP000800036">
    <property type="component" value="Unassembled WGS sequence"/>
</dbReference>
<name>A0A6A5UQD5_9PLEO</name>
<evidence type="ECO:0000313" key="2">
    <source>
        <dbReference type="EMBL" id="KAF1967151.1"/>
    </source>
</evidence>